<dbReference type="Proteomes" id="UP000274346">
    <property type="component" value="Chromosome"/>
</dbReference>
<dbReference type="KEGG" id="rtg:NCTC13098_02875"/>
<proteinExistence type="predicted"/>
<sequence length="581" mass="62244">MANISELPSWDSVNLISRSERVEGGQDGAANRPLKQLANRTAYLKEQQENFSEDVSGKVDARSTFSAGATLNSARDEIIYGLLPPGLDRVFPEDCSGGSSPYNTGGVGAGAWAYSSDAAIRQEMASPEGAKSSGYRSSTVYDVLSRMRTFADKGKARPYLGYDPETDSALYDEMARQDDQDIMLNGGIHIARSANGIRRNGVMLSLRGGQPLLGGGFNVPVMGVSDAYDLARYGQIECVPFYADATAPALESWQTVGSADSAGGAVYSADTVTLDATVYAATLAGIRCGNVIRTLHPVKYYGLVKAVDKVSGVVTVDKWATPAATNLTPPSSCGFEVHPITKIYPLNINAFLTANSYANNAVIGEFGASAQKDYTGSVNGLDVVTLAQSTYDLTAGVLVRSAGAQATGNKKGWINAYRAEGAIMNFVSADGVKTTRAGFYETSTAVCGLRFAGKNAFSVLYSKVTDVTDVTPENSPMIVGPLGSNYRQFDRHIVLNANANLSVYYPVVTISKTDITLTMPPASYHLNGHWYKLKFLSKGTYYIASNNGDCLVNGYVNYKLEITSDRKIVEISFDGSNWEIF</sequence>
<accession>A0A3P8IWL4</accession>
<dbReference type="AlphaFoldDB" id="A0A3P8IWL4"/>
<name>A0A3P8IWL4_RAOTE</name>
<protein>
    <submittedName>
        <fullName evidence="1">Uncharacterized protein</fullName>
    </submittedName>
</protein>
<reference evidence="1 2" key="1">
    <citation type="submission" date="2018-12" db="EMBL/GenBank/DDBJ databases">
        <authorList>
            <consortium name="Pathogen Informatics"/>
        </authorList>
    </citation>
    <scope>NUCLEOTIDE SEQUENCE [LARGE SCALE GENOMIC DNA]</scope>
    <source>
        <strain evidence="1 2">NCTC13098</strain>
    </source>
</reference>
<evidence type="ECO:0000313" key="2">
    <source>
        <dbReference type="Proteomes" id="UP000274346"/>
    </source>
</evidence>
<organism evidence="1 2">
    <name type="scientific">Raoultella terrigena</name>
    <name type="common">Klebsiella terrigena</name>
    <dbReference type="NCBI Taxonomy" id="577"/>
    <lineage>
        <taxon>Bacteria</taxon>
        <taxon>Pseudomonadati</taxon>
        <taxon>Pseudomonadota</taxon>
        <taxon>Gammaproteobacteria</taxon>
        <taxon>Enterobacterales</taxon>
        <taxon>Enterobacteriaceae</taxon>
        <taxon>Klebsiella/Raoultella group</taxon>
        <taxon>Raoultella</taxon>
    </lineage>
</organism>
<dbReference type="EMBL" id="LR131271">
    <property type="protein sequence ID" value="VDR26524.1"/>
    <property type="molecule type" value="Genomic_DNA"/>
</dbReference>
<gene>
    <name evidence="1" type="ORF">NCTC13098_02875</name>
</gene>
<dbReference type="Gene3D" id="2.10.10.80">
    <property type="match status" value="1"/>
</dbReference>
<evidence type="ECO:0000313" key="1">
    <source>
        <dbReference type="EMBL" id="VDR26524.1"/>
    </source>
</evidence>